<comment type="similarity">
    <text evidence="1 7">Belongs to the ATG11 family.</text>
</comment>
<keyword evidence="7" id="KW-0472">Membrane</keyword>
<evidence type="ECO:0000259" key="11">
    <source>
        <dbReference type="Pfam" id="PF10377"/>
    </source>
</evidence>
<comment type="subunit">
    <text evidence="7">Homodimer.</text>
</comment>
<evidence type="ECO:0000256" key="2">
    <source>
        <dbReference type="ARBA" id="ARBA00013804"/>
    </source>
</evidence>
<feature type="region of interest" description="Disordered" evidence="9">
    <location>
        <begin position="1222"/>
        <end position="1242"/>
    </location>
</feature>
<keyword evidence="3 7" id="KW-0813">Transport</keyword>
<feature type="domain" description="Autophagy-related protein 11 C-terminal" evidence="11">
    <location>
        <begin position="1111"/>
        <end position="1260"/>
    </location>
</feature>
<sequence length="1390" mass="154996">MKGSEMALQVFIAHSGQRLLSETESFASLDAFKAWVAKNSSIAQQDHISLTAQGKTVRLQTLQTEKQIYVYDRRIVQSSAQVATKSLTSEVPAPDQYNASKPPDTITDQNDLQAWKDLFMARRTWAMKVVDDCEAMSAAAQKRYDEIYVITQCLDAAFSNVEKHVKGVDERNRDIQNWSIDVQKEQAAYGTDWEGSLALLKSIPATAQMIRFITGRSIRKSKQSPCLEDLVDADEVRKAGKTAQTISVHISRTSIELGTKVDNVYKTADALTDKLDNSPTRSASKSAGESIQLMQDIEAIAKKINNDYENILGFANTPKNVSQASKSALLHTRNFLPSLSKRSMEMDEILSVATQMRNAVAAESLETMQGIAGLTSLLTELNSQFSKMDLDNNSIEAFHLLSILHTLPTTYASFLAEAIRRREWTEKVKTDSSTLANEMALFQEEEIRRRRKWQKATGSVLWGERAEKNVIGLEVNLQGDEDEWPLAKREELDELLTTVQSQNAKPDMIQGISKVISELNAPTKQQTKRAKAFKAGSIHEAALGKSTLLVRGDDDVLRILQDEKAKTEGKLRTAESRVRRLEALLHRQTQISRTSTGNLFQGSMPSPDAHTIANPMTSPRLNDELSRRSSVSSRRFSANNGADEKAVQHKLMGLEAELIAERERISGMEKEISAKTTAASDMKALVEEANSTKKDLMENFDAQQREFIEERKSLEAEIKKWKSKIEDLEDEMDRYLGSRENVDDRVRSLQDEIEKLHKEAAAEAQKTQGQIDFLRNDAKLQRETNEYLESQLANVRAENRNLLVRAEKAESTKEEQYKTLESLHVKLSETSPIPDDLPQLIDALDKLAEDVVAELAVHKHGHAVSKADKEAAEANITTMQSELTAIQDKLTLEERQTSSIREKLGQETAKYAALEAEFADERLQLSSLRTKIADGETGSGAMRTRLEEEERKVIKLSEDLAARMSQIGSLEEELRFAKEKSESTQTRFKSLAGRFDARTLRAKDLTQRVYTQNDRLSLLLEQLSYSITREGTSMSVHRLPRPERSSNNDSSDPGTSLRRSVSGAVARKAMADSADLELLHWMNSEDLEVEGQKYEAYLNSVNSFDIEVFCNVIAKRVRDLEYTMKKYSRDARAYREKSHGAQKEAHEKIAFKNFKEGDLALFLPTRNQATGAWAAFNVGAPHYFLREQDSHKLRHRDWLLARITKIENRVVDLSKSISSTHINASDGRSFGEASNGGDSFEDDNPFDLSDGLRWYLIDAHEEKPGAPTTPGLGKSTVASTHVDASADIRRTKKLSHEGVEGINKTLSKSLDSRRSSNNSKKSLLAASKPIQNASGTASLKAIPAGQAAESSSDAQMIQDGSKQGNGGNGDGDKTSVPPEVRTNIDDLMGP</sequence>
<evidence type="ECO:0000256" key="9">
    <source>
        <dbReference type="SAM" id="MobiDB-lite"/>
    </source>
</evidence>
<evidence type="ECO:0000256" key="6">
    <source>
        <dbReference type="ARBA" id="ARBA00023054"/>
    </source>
</evidence>
<evidence type="ECO:0000313" key="13">
    <source>
        <dbReference type="Proteomes" id="UP001629113"/>
    </source>
</evidence>
<comment type="function">
    <text evidence="7">Involved in cytoplasm to vacuole transport (Cvt), pexophagy, mitophagy and nucleophagy. Recruits mitochondria for their selective degradation via autophagy (mitophagy) during starvation. Works as scaffold proteins that recruit ATG proteins to the pre-autophagosome (PAS), the site of vesicle/autophagosome formation. Required for the Cvt vesicles completion.</text>
</comment>
<evidence type="ECO:0000256" key="5">
    <source>
        <dbReference type="ARBA" id="ARBA00023006"/>
    </source>
</evidence>
<dbReference type="PANTHER" id="PTHR13222">
    <property type="entry name" value="RB1-INDUCIBLE COILED-COIL"/>
    <property type="match status" value="1"/>
</dbReference>
<feature type="coiled-coil region" evidence="8">
    <location>
        <begin position="651"/>
        <end position="812"/>
    </location>
</feature>
<evidence type="ECO:0000256" key="4">
    <source>
        <dbReference type="ARBA" id="ARBA00022927"/>
    </source>
</evidence>
<keyword evidence="6 8" id="KW-0175">Coiled coil</keyword>
<dbReference type="EMBL" id="JBFCZG010000006">
    <property type="protein sequence ID" value="KAL3420793.1"/>
    <property type="molecule type" value="Genomic_DNA"/>
</dbReference>
<keyword evidence="7" id="KW-0926">Vacuole</keyword>
<comment type="subcellular location">
    <subcellularLocation>
        <location evidence="7">Preautophagosomal structure membrane</location>
        <topology evidence="7">Peripheral membrane protein</topology>
    </subcellularLocation>
    <subcellularLocation>
        <location evidence="7">Vacuole membrane</location>
        <topology evidence="7">Peripheral membrane protein</topology>
    </subcellularLocation>
    <text evidence="7">During pexophagy, accumulates in the vacuolar membrane region, where the peroxisomes contact the vacuole.</text>
</comment>
<keyword evidence="4 7" id="KW-0653">Protein transport</keyword>
<dbReference type="Pfam" id="PF10377">
    <property type="entry name" value="ATG11"/>
    <property type="match status" value="1"/>
</dbReference>
<feature type="compositionally biased region" description="Basic and acidic residues" evidence="9">
    <location>
        <begin position="1284"/>
        <end position="1299"/>
    </location>
</feature>
<gene>
    <name evidence="12" type="ORF">PVAG01_07238</name>
</gene>
<evidence type="ECO:0000256" key="8">
    <source>
        <dbReference type="SAM" id="Coils"/>
    </source>
</evidence>
<dbReference type="Proteomes" id="UP001629113">
    <property type="component" value="Unassembled WGS sequence"/>
</dbReference>
<reference evidence="12 13" key="1">
    <citation type="submission" date="2024-06" db="EMBL/GenBank/DDBJ databases">
        <title>Complete genome of Phlyctema vagabunda strain 19-DSS-EL-015.</title>
        <authorList>
            <person name="Fiorenzani C."/>
        </authorList>
    </citation>
    <scope>NUCLEOTIDE SEQUENCE [LARGE SCALE GENOMIC DNA]</scope>
    <source>
        <strain evidence="12 13">19-DSS-EL-015</strain>
    </source>
</reference>
<dbReference type="InterPro" id="IPR045326">
    <property type="entry name" value="ATG17-like_dom"/>
</dbReference>
<evidence type="ECO:0000256" key="3">
    <source>
        <dbReference type="ARBA" id="ARBA00022448"/>
    </source>
</evidence>
<dbReference type="Pfam" id="PF04108">
    <property type="entry name" value="ATG17_like"/>
    <property type="match status" value="1"/>
</dbReference>
<dbReference type="InterPro" id="IPR019460">
    <property type="entry name" value="Atg11_C"/>
</dbReference>
<feature type="region of interest" description="Disordered" evidence="9">
    <location>
        <begin position="1031"/>
        <end position="1063"/>
    </location>
</feature>
<feature type="compositionally biased region" description="Low complexity" evidence="9">
    <location>
        <begin position="1315"/>
        <end position="1328"/>
    </location>
</feature>
<feature type="coiled-coil region" evidence="8">
    <location>
        <begin position="557"/>
        <end position="591"/>
    </location>
</feature>
<accession>A0ABR4PBV5</accession>
<name>A0ABR4PBV5_9HELO</name>
<organism evidence="12 13">
    <name type="scientific">Phlyctema vagabunda</name>
    <dbReference type="NCBI Taxonomy" id="108571"/>
    <lineage>
        <taxon>Eukaryota</taxon>
        <taxon>Fungi</taxon>
        <taxon>Dikarya</taxon>
        <taxon>Ascomycota</taxon>
        <taxon>Pezizomycotina</taxon>
        <taxon>Leotiomycetes</taxon>
        <taxon>Helotiales</taxon>
        <taxon>Dermateaceae</taxon>
        <taxon>Phlyctema</taxon>
    </lineage>
</organism>
<evidence type="ECO:0000259" key="10">
    <source>
        <dbReference type="Pfam" id="PF04108"/>
    </source>
</evidence>
<evidence type="ECO:0000256" key="1">
    <source>
        <dbReference type="ARBA" id="ARBA00009729"/>
    </source>
</evidence>
<dbReference type="InterPro" id="IPR040040">
    <property type="entry name" value="ATG11"/>
</dbReference>
<keyword evidence="5 7" id="KW-0072">Autophagy</keyword>
<dbReference type="PANTHER" id="PTHR13222:SF1">
    <property type="entry name" value="RB1-INDUCIBLE COILED-COIL PROTEIN 1"/>
    <property type="match status" value="1"/>
</dbReference>
<evidence type="ECO:0000313" key="12">
    <source>
        <dbReference type="EMBL" id="KAL3420793.1"/>
    </source>
</evidence>
<keyword evidence="13" id="KW-1185">Reference proteome</keyword>
<comment type="caution">
    <text evidence="12">The sequence shown here is derived from an EMBL/GenBank/DDBJ whole genome shotgun (WGS) entry which is preliminary data.</text>
</comment>
<feature type="compositionally biased region" description="Polar residues" evidence="9">
    <location>
        <begin position="1047"/>
        <end position="1059"/>
    </location>
</feature>
<evidence type="ECO:0000256" key="7">
    <source>
        <dbReference type="RuleBase" id="RU367075"/>
    </source>
</evidence>
<protein>
    <recommendedName>
        <fullName evidence="2 7">Autophagy-related protein 11</fullName>
    </recommendedName>
</protein>
<proteinExistence type="inferred from homology"/>
<feature type="coiled-coil region" evidence="8">
    <location>
        <begin position="869"/>
        <end position="931"/>
    </location>
</feature>
<feature type="domain" description="Autophagy protein ATG17-like" evidence="10">
    <location>
        <begin position="106"/>
        <end position="461"/>
    </location>
</feature>
<feature type="region of interest" description="Disordered" evidence="9">
    <location>
        <begin position="1263"/>
        <end position="1390"/>
    </location>
</feature>